<feature type="compositionally biased region" description="Low complexity" evidence="1">
    <location>
        <begin position="471"/>
        <end position="483"/>
    </location>
</feature>
<feature type="compositionally biased region" description="Low complexity" evidence="1">
    <location>
        <begin position="1133"/>
        <end position="1148"/>
    </location>
</feature>
<feature type="region of interest" description="Disordered" evidence="1">
    <location>
        <begin position="264"/>
        <end position="317"/>
    </location>
</feature>
<feature type="region of interest" description="Disordered" evidence="1">
    <location>
        <begin position="1"/>
        <end position="30"/>
    </location>
</feature>
<feature type="compositionally biased region" description="Polar residues" evidence="1">
    <location>
        <begin position="892"/>
        <end position="911"/>
    </location>
</feature>
<organism evidence="2 3">
    <name type="scientific">Amanita thiersii Skay4041</name>
    <dbReference type="NCBI Taxonomy" id="703135"/>
    <lineage>
        <taxon>Eukaryota</taxon>
        <taxon>Fungi</taxon>
        <taxon>Dikarya</taxon>
        <taxon>Basidiomycota</taxon>
        <taxon>Agaricomycotina</taxon>
        <taxon>Agaricomycetes</taxon>
        <taxon>Agaricomycetidae</taxon>
        <taxon>Agaricales</taxon>
        <taxon>Pluteineae</taxon>
        <taxon>Amanitaceae</taxon>
        <taxon>Amanita</taxon>
    </lineage>
</organism>
<feature type="compositionally biased region" description="Low complexity" evidence="1">
    <location>
        <begin position="1061"/>
        <end position="1080"/>
    </location>
</feature>
<feature type="compositionally biased region" description="Polar residues" evidence="1">
    <location>
        <begin position="757"/>
        <end position="766"/>
    </location>
</feature>
<dbReference type="OrthoDB" id="3230904at2759"/>
<feature type="region of interest" description="Disordered" evidence="1">
    <location>
        <begin position="735"/>
        <end position="770"/>
    </location>
</feature>
<feature type="compositionally biased region" description="Low complexity" evidence="1">
    <location>
        <begin position="1002"/>
        <end position="1045"/>
    </location>
</feature>
<feature type="compositionally biased region" description="Polar residues" evidence="1">
    <location>
        <begin position="264"/>
        <end position="306"/>
    </location>
</feature>
<feature type="compositionally biased region" description="Polar residues" evidence="1">
    <location>
        <begin position="923"/>
        <end position="948"/>
    </location>
</feature>
<feature type="compositionally biased region" description="Polar residues" evidence="1">
    <location>
        <begin position="205"/>
        <end position="216"/>
    </location>
</feature>
<feature type="compositionally biased region" description="Low complexity" evidence="1">
    <location>
        <begin position="128"/>
        <end position="137"/>
    </location>
</feature>
<feature type="region of interest" description="Disordered" evidence="1">
    <location>
        <begin position="564"/>
        <end position="593"/>
    </location>
</feature>
<accession>A0A2A9NAR3</accession>
<feature type="compositionally biased region" description="Low complexity" evidence="1">
    <location>
        <begin position="1098"/>
        <end position="1123"/>
    </location>
</feature>
<evidence type="ECO:0000313" key="3">
    <source>
        <dbReference type="Proteomes" id="UP000242287"/>
    </source>
</evidence>
<evidence type="ECO:0000313" key="2">
    <source>
        <dbReference type="EMBL" id="PFH47168.1"/>
    </source>
</evidence>
<feature type="region of interest" description="Disordered" evidence="1">
    <location>
        <begin position="45"/>
        <end position="137"/>
    </location>
</feature>
<feature type="compositionally biased region" description="Polar residues" evidence="1">
    <location>
        <begin position="853"/>
        <end position="867"/>
    </location>
</feature>
<proteinExistence type="predicted"/>
<feature type="compositionally biased region" description="Polar residues" evidence="1">
    <location>
        <begin position="576"/>
        <end position="586"/>
    </location>
</feature>
<feature type="compositionally biased region" description="Polar residues" evidence="1">
    <location>
        <begin position="1081"/>
        <end position="1097"/>
    </location>
</feature>
<feature type="compositionally biased region" description="Basic and acidic residues" evidence="1">
    <location>
        <begin position="747"/>
        <end position="756"/>
    </location>
</feature>
<feature type="region of interest" description="Disordered" evidence="1">
    <location>
        <begin position="369"/>
        <end position="397"/>
    </location>
</feature>
<sequence>MASSSSLNSSQRRRSHQKRQQLTRSNSSFLGTIKNIVTAPLAWFSSNDEFEGSKDPNGKRRRLVEVPMETAIEEGDRMSRNKRLRIDGPQNDLEQPQFSLSSRSQGYLDPPTNAFKQQSLHDRHVPRAPRSLSAAPSSTIQDSAYDINNMSNNVRSTVTPLRNLRISRTVSVDPPARPLKRENAIVHISSHLNSSTDNLAVESRPSVQRDTSMPLPSSSRSSFRVRSSVTPQPTSQSKREASEPPSLTTLVEHPVFVRPPLQTVDSQQQHTANQTTTLGSLADSTRTTRPVVRQHSSLLFGTSEPATAQPPRHPSPAERALHELDIYKTPLLPTRLRSSNDVSQASGVVAATSVPDLFKSRRAQKLVLMQDQQRSHRLGKKGADVPVTNDTKPYAGEGGMKKLLARRRLEVIVGEEEKTKATEDTTNGKDITMSNVDVPQVFDADKPKSSTIAPMEKLSSPPKSDWFANALGSDLPSPSGSSLRVGRSKSRNHIARPQVRLRSSKFSAVYDDDGDDMVEDIVVDVEKEVKKGSPEGESSNKSFMFTPPPAFSFAKACTAAADLSNEKEPPIPSLPFSLTKSTSRPQTPIPQAADPFSVNTAFPLISKSNEALSIFVSKPQSEGQASTSSSSEDKKVPNFFAKSQLFSKPLDIPKLPSANFVLPTSVLGPLMQAATTSQDIVLEPAKVNSLLEGAGKEVPKSIINNSNSCGMVASPFSLPASTVIAQAPTPPIVSPAPLVAESSMGDVSEKSDKPSSETKSAATESKPTPLFDFSVANSQKEPVVASSVNSSFFPQPPKNPFSSVQEPPKPNSEDILSNSKTDNGFVVNPTETKPVPSTPMFTFGASSTTAATQPSQPSWLTGTTSKGSDAPKSLFGNFGVSQSAGLKKDEASTTATSPLTLGSNTGLTSVSTDKKKPEPAFSFGSSQHQTSSAAPTSLFPSVSGTVGSDVSKPPSFGTPSSLVSLGRPTTPPKDQDQEVRMDESPTRDMQSSTDKPPEPRPTLGFSFGSTPTSGSIFGGSANSTGAANASPFSFGASSSSSNPFSTPVKDNKQPVNNPMNFSGSSVPSAASPFSFGASSSNTFSFGAQNNTLSTNPFGQQQSPSTSNNPSPFSGSGFSFGGANRTTAPFTFGSQPASPAGGASLSLAQPSTSGGFGSASSAIGFGASQPSSPFSAPSPLAPSPVGPTLFTIGSAPAPSPTTGPRQIKKLPTRRPGQKR</sequence>
<protein>
    <submittedName>
        <fullName evidence="2">Uncharacterized protein</fullName>
    </submittedName>
</protein>
<feature type="compositionally biased region" description="Low complexity" evidence="1">
    <location>
        <begin position="1157"/>
        <end position="1177"/>
    </location>
</feature>
<dbReference type="STRING" id="703135.A0A2A9NAR3"/>
<feature type="region of interest" description="Disordered" evidence="1">
    <location>
        <begin position="442"/>
        <end position="461"/>
    </location>
</feature>
<feature type="region of interest" description="Disordered" evidence="1">
    <location>
        <begin position="787"/>
        <end position="1218"/>
    </location>
</feature>
<feature type="compositionally biased region" description="Basic residues" evidence="1">
    <location>
        <begin position="11"/>
        <end position="21"/>
    </location>
</feature>
<feature type="compositionally biased region" description="Polar residues" evidence="1">
    <location>
        <begin position="92"/>
        <end position="105"/>
    </location>
</feature>
<feature type="compositionally biased region" description="Basic and acidic residues" evidence="1">
    <location>
        <begin position="973"/>
        <end position="986"/>
    </location>
</feature>
<feature type="compositionally biased region" description="Basic residues" evidence="1">
    <location>
        <begin position="1205"/>
        <end position="1218"/>
    </location>
</feature>
<feature type="compositionally biased region" description="Low complexity" evidence="1">
    <location>
        <begin position="217"/>
        <end position="229"/>
    </location>
</feature>
<keyword evidence="3" id="KW-1185">Reference proteome</keyword>
<evidence type="ECO:0000256" key="1">
    <source>
        <dbReference type="SAM" id="MobiDB-lite"/>
    </source>
</evidence>
<gene>
    <name evidence="2" type="ORF">AMATHDRAFT_68290</name>
</gene>
<dbReference type="AlphaFoldDB" id="A0A2A9NAR3"/>
<dbReference type="EMBL" id="KZ302129">
    <property type="protein sequence ID" value="PFH47168.1"/>
    <property type="molecule type" value="Genomic_DNA"/>
</dbReference>
<feature type="region of interest" description="Disordered" evidence="1">
    <location>
        <begin position="196"/>
        <end position="247"/>
    </location>
</feature>
<reference evidence="2 3" key="1">
    <citation type="submission" date="2014-02" db="EMBL/GenBank/DDBJ databases">
        <title>Transposable element dynamics among asymbiotic and ectomycorrhizal Amanita fungi.</title>
        <authorList>
            <consortium name="DOE Joint Genome Institute"/>
            <person name="Hess J."/>
            <person name="Skrede I."/>
            <person name="Wolfe B."/>
            <person name="LaButti K."/>
            <person name="Ohm R.A."/>
            <person name="Grigoriev I.V."/>
            <person name="Pringle A."/>
        </authorList>
    </citation>
    <scope>NUCLEOTIDE SEQUENCE [LARGE SCALE GENOMIC DNA]</scope>
    <source>
        <strain evidence="2 3">SKay4041</strain>
    </source>
</reference>
<feature type="region of interest" description="Disordered" evidence="1">
    <location>
        <begin position="470"/>
        <end position="491"/>
    </location>
</feature>
<feature type="compositionally biased region" description="Low complexity" evidence="1">
    <location>
        <begin position="1"/>
        <end position="10"/>
    </location>
</feature>
<dbReference type="Proteomes" id="UP000242287">
    <property type="component" value="Unassembled WGS sequence"/>
</dbReference>
<name>A0A2A9NAR3_9AGAR</name>